<proteinExistence type="predicted"/>
<name>A0A2G8KXI2_STIJA</name>
<dbReference type="EMBL" id="MRZV01000316">
    <property type="protein sequence ID" value="PIK52723.1"/>
    <property type="molecule type" value="Genomic_DNA"/>
</dbReference>
<evidence type="ECO:0000313" key="1">
    <source>
        <dbReference type="EMBL" id="PIK52723.1"/>
    </source>
</evidence>
<gene>
    <name evidence="1" type="ORF">BSL78_10412</name>
</gene>
<protein>
    <recommendedName>
        <fullName evidence="3">Ig-like domain-containing protein</fullName>
    </recommendedName>
</protein>
<sequence>MPSKVHDLKTFFLILSHTAIPISVSISCARSSSTDCSSPSSPTSNPFNCNCVAIGAYPNNLQFEWSGGATGVQQSYSNSTERTGTVDFYTDAEIVPTENPGSVTCTLNGYNQTREGVRNATYMFHPQICELDIICIKTGTMVSLTCTCTEASPAEGLVYSFFRDGELLSIGDTNVFEAAVEVDQEYIFGCRGCNGVNYGSVSYVTQTVICQEIAMHETGRQNTYHVFGMTYQDLHPGYPLICESLKVKQNWLIWFFQRKDSDIKNLDSDIKNSDSDTKDLYYSGFEKVHDSDSGMTMRENVFT</sequence>
<dbReference type="Proteomes" id="UP000230750">
    <property type="component" value="Unassembled WGS sequence"/>
</dbReference>
<reference evidence="1 2" key="1">
    <citation type="journal article" date="2017" name="PLoS Biol.">
        <title>The sea cucumber genome provides insights into morphological evolution and visceral regeneration.</title>
        <authorList>
            <person name="Zhang X."/>
            <person name="Sun L."/>
            <person name="Yuan J."/>
            <person name="Sun Y."/>
            <person name="Gao Y."/>
            <person name="Zhang L."/>
            <person name="Li S."/>
            <person name="Dai H."/>
            <person name="Hamel J.F."/>
            <person name="Liu C."/>
            <person name="Yu Y."/>
            <person name="Liu S."/>
            <person name="Lin W."/>
            <person name="Guo K."/>
            <person name="Jin S."/>
            <person name="Xu P."/>
            <person name="Storey K.B."/>
            <person name="Huan P."/>
            <person name="Zhang T."/>
            <person name="Zhou Y."/>
            <person name="Zhang J."/>
            <person name="Lin C."/>
            <person name="Li X."/>
            <person name="Xing L."/>
            <person name="Huo D."/>
            <person name="Sun M."/>
            <person name="Wang L."/>
            <person name="Mercier A."/>
            <person name="Li F."/>
            <person name="Yang H."/>
            <person name="Xiang J."/>
        </authorList>
    </citation>
    <scope>NUCLEOTIDE SEQUENCE [LARGE SCALE GENOMIC DNA]</scope>
    <source>
        <strain evidence="1">Shaxun</strain>
        <tissue evidence="1">Muscle</tissue>
    </source>
</reference>
<evidence type="ECO:0000313" key="2">
    <source>
        <dbReference type="Proteomes" id="UP000230750"/>
    </source>
</evidence>
<dbReference type="PROSITE" id="PS51257">
    <property type="entry name" value="PROKAR_LIPOPROTEIN"/>
    <property type="match status" value="1"/>
</dbReference>
<comment type="caution">
    <text evidence="1">The sequence shown here is derived from an EMBL/GenBank/DDBJ whole genome shotgun (WGS) entry which is preliminary data.</text>
</comment>
<keyword evidence="2" id="KW-1185">Reference proteome</keyword>
<dbReference type="AlphaFoldDB" id="A0A2G8KXI2"/>
<organism evidence="1 2">
    <name type="scientific">Stichopus japonicus</name>
    <name type="common">Sea cucumber</name>
    <dbReference type="NCBI Taxonomy" id="307972"/>
    <lineage>
        <taxon>Eukaryota</taxon>
        <taxon>Metazoa</taxon>
        <taxon>Echinodermata</taxon>
        <taxon>Eleutherozoa</taxon>
        <taxon>Echinozoa</taxon>
        <taxon>Holothuroidea</taxon>
        <taxon>Aspidochirotacea</taxon>
        <taxon>Aspidochirotida</taxon>
        <taxon>Stichopodidae</taxon>
        <taxon>Apostichopus</taxon>
    </lineage>
</organism>
<evidence type="ECO:0008006" key="3">
    <source>
        <dbReference type="Google" id="ProtNLM"/>
    </source>
</evidence>
<accession>A0A2G8KXI2</accession>